<evidence type="ECO:0000256" key="5">
    <source>
        <dbReference type="ARBA" id="ARBA00022741"/>
    </source>
</evidence>
<evidence type="ECO:0000256" key="10">
    <source>
        <dbReference type="ARBA" id="ARBA00042242"/>
    </source>
</evidence>
<organism evidence="13">
    <name type="scientific">gut metagenome</name>
    <dbReference type="NCBI Taxonomy" id="749906"/>
    <lineage>
        <taxon>unclassified sequences</taxon>
        <taxon>metagenomes</taxon>
        <taxon>organismal metagenomes</taxon>
    </lineage>
</organism>
<dbReference type="InterPro" id="IPR020562">
    <property type="entry name" value="PRibGlycinamide_synth_N"/>
</dbReference>
<dbReference type="Gene3D" id="3.90.600.10">
    <property type="entry name" value="Phosphoribosylglycinamide synthetase, C-terminal domain"/>
    <property type="match status" value="1"/>
</dbReference>
<dbReference type="Gene3D" id="3.40.50.20">
    <property type="match status" value="1"/>
</dbReference>
<dbReference type="InterPro" id="IPR013815">
    <property type="entry name" value="ATP_grasp_subdomain_1"/>
</dbReference>
<dbReference type="InterPro" id="IPR011054">
    <property type="entry name" value="Rudment_hybrid_motif"/>
</dbReference>
<evidence type="ECO:0000256" key="9">
    <source>
        <dbReference type="ARBA" id="ARBA00038345"/>
    </source>
</evidence>
<dbReference type="GO" id="GO:0005524">
    <property type="term" value="F:ATP binding"/>
    <property type="evidence" value="ECO:0007669"/>
    <property type="project" value="UniProtKB-KW"/>
</dbReference>
<evidence type="ECO:0000259" key="12">
    <source>
        <dbReference type="PROSITE" id="PS50975"/>
    </source>
</evidence>
<dbReference type="NCBIfam" id="TIGR00877">
    <property type="entry name" value="purD"/>
    <property type="match status" value="1"/>
</dbReference>
<evidence type="ECO:0000256" key="1">
    <source>
        <dbReference type="ARBA" id="ARBA00005174"/>
    </source>
</evidence>
<dbReference type="Pfam" id="PF01071">
    <property type="entry name" value="GARS_A"/>
    <property type="match status" value="1"/>
</dbReference>
<dbReference type="GO" id="GO:0009113">
    <property type="term" value="P:purine nucleobase biosynthetic process"/>
    <property type="evidence" value="ECO:0007669"/>
    <property type="project" value="InterPro"/>
</dbReference>
<accession>J9FW90</accession>
<dbReference type="PANTHER" id="PTHR43472:SF1">
    <property type="entry name" value="PHOSPHORIBOSYLAMINE--GLYCINE LIGASE, CHLOROPLASTIC"/>
    <property type="match status" value="1"/>
</dbReference>
<dbReference type="PROSITE" id="PS50975">
    <property type="entry name" value="ATP_GRASP"/>
    <property type="match status" value="1"/>
</dbReference>
<dbReference type="EMBL" id="AMCI01004095">
    <property type="protein sequence ID" value="EJW98793.1"/>
    <property type="molecule type" value="Genomic_DNA"/>
</dbReference>
<feature type="domain" description="ATP-grasp" evidence="12">
    <location>
        <begin position="111"/>
        <end position="321"/>
    </location>
</feature>
<dbReference type="SMART" id="SM01209">
    <property type="entry name" value="GARS_A"/>
    <property type="match status" value="1"/>
</dbReference>
<evidence type="ECO:0000256" key="3">
    <source>
        <dbReference type="ARBA" id="ARBA00022598"/>
    </source>
</evidence>
<evidence type="ECO:0000256" key="2">
    <source>
        <dbReference type="ARBA" id="ARBA00013255"/>
    </source>
</evidence>
<keyword evidence="5" id="KW-0547">Nucleotide-binding</keyword>
<dbReference type="Pfam" id="PF02843">
    <property type="entry name" value="GARS_C"/>
    <property type="match status" value="1"/>
</dbReference>
<dbReference type="InterPro" id="IPR016185">
    <property type="entry name" value="PreATP-grasp_dom_sf"/>
</dbReference>
<dbReference type="InterPro" id="IPR000115">
    <property type="entry name" value="PRibGlycinamide_synth"/>
</dbReference>
<dbReference type="UniPathway" id="UPA00074">
    <property type="reaction ID" value="UER00125"/>
</dbReference>
<comment type="caution">
    <text evidence="13">The sequence shown here is derived from an EMBL/GenBank/DDBJ whole genome shotgun (WGS) entry which is preliminary data.</text>
</comment>
<dbReference type="FunFam" id="3.40.50.20:FF:000006">
    <property type="entry name" value="Phosphoribosylamine--glycine ligase, chloroplastic"/>
    <property type="match status" value="1"/>
</dbReference>
<keyword evidence="6" id="KW-0658">Purine biosynthesis</keyword>
<keyword evidence="7" id="KW-0067">ATP-binding</keyword>
<dbReference type="PANTHER" id="PTHR43472">
    <property type="entry name" value="PHOSPHORIBOSYLAMINE--GLYCINE LIGASE"/>
    <property type="match status" value="1"/>
</dbReference>
<reference evidence="13" key="1">
    <citation type="journal article" date="2012" name="PLoS ONE">
        <title>Gene sets for utilization of primary and secondary nutrition supplies in the distal gut of endangered iberian lynx.</title>
        <authorList>
            <person name="Alcaide M."/>
            <person name="Messina E."/>
            <person name="Richter M."/>
            <person name="Bargiela R."/>
            <person name="Peplies J."/>
            <person name="Huws S.A."/>
            <person name="Newbold C.J."/>
            <person name="Golyshin P.N."/>
            <person name="Simon M.A."/>
            <person name="Lopez G."/>
            <person name="Yakimov M.M."/>
            <person name="Ferrer M."/>
        </authorList>
    </citation>
    <scope>NUCLEOTIDE SEQUENCE</scope>
</reference>
<proteinExistence type="inferred from homology"/>
<dbReference type="SUPFAM" id="SSF56059">
    <property type="entry name" value="Glutathione synthetase ATP-binding domain-like"/>
    <property type="match status" value="1"/>
</dbReference>
<keyword evidence="4" id="KW-0479">Metal-binding</keyword>
<evidence type="ECO:0000256" key="8">
    <source>
        <dbReference type="ARBA" id="ARBA00023211"/>
    </source>
</evidence>
<dbReference type="EC" id="6.3.4.13" evidence="2"/>
<evidence type="ECO:0000256" key="7">
    <source>
        <dbReference type="ARBA" id="ARBA00022840"/>
    </source>
</evidence>
<gene>
    <name evidence="13" type="ORF">EVA_13096</name>
</gene>
<protein>
    <recommendedName>
        <fullName evidence="2">phosphoribosylamine--glycine ligase</fullName>
        <ecNumber evidence="2">6.3.4.13</ecNumber>
    </recommendedName>
    <alternativeName>
        <fullName evidence="10">Glycinamide ribonucleotide synthetase</fullName>
    </alternativeName>
    <alternativeName>
        <fullName evidence="11">Phosphoribosylglycinamide synthetase</fullName>
    </alternativeName>
</protein>
<evidence type="ECO:0000256" key="4">
    <source>
        <dbReference type="ARBA" id="ARBA00022723"/>
    </source>
</evidence>
<dbReference type="SUPFAM" id="SSF51246">
    <property type="entry name" value="Rudiment single hybrid motif"/>
    <property type="match status" value="1"/>
</dbReference>
<name>J9FW90_9ZZZZ</name>
<dbReference type="AlphaFoldDB" id="J9FW90"/>
<dbReference type="InterPro" id="IPR037123">
    <property type="entry name" value="PRibGlycinamide_synth_C_sf"/>
</dbReference>
<comment type="pathway">
    <text evidence="1">Purine metabolism; IMP biosynthesis via de novo pathway; N(1)-(5-phospho-D-ribosyl)glycinamide from 5-phospho-alpha-D-ribose 1-diphosphate: step 2/2.</text>
</comment>
<keyword evidence="3 13" id="KW-0436">Ligase</keyword>
<feature type="non-terminal residue" evidence="13">
    <location>
        <position position="373"/>
    </location>
</feature>
<keyword evidence="8" id="KW-0464">Manganese</keyword>
<evidence type="ECO:0000256" key="6">
    <source>
        <dbReference type="ARBA" id="ARBA00022755"/>
    </source>
</evidence>
<sequence length="373" mass="40546">MKVLLLGSGGREHALAWKIAQSPKVEKLYIAPGNAGTSAVGENVDIKATDFAALKVFALEREIDMIVVGPEDPLVQGIFDYFKADITTQNIAIIGPSAKGAQLEGSKEFAKEFMQRHHIPTARYKSVTTETLAEGLAFLETLSAPYVLKADGLCAGKGVLILPTLEEAKKELQEMLDGMFGNASATVVIEEFLSGIECSVFVLTDSEHYKVLPVAKDYKRIGEGDKGLNTGGMGSVTPVPFANDEFMEKVRTRIIEPTINGLREEGILYKGFIFLGLINVQGEPMVIEYNVRMGDPETESVMLRLQSDIIDLFEGVHNVNLNTKTMLLDPRTAACVMLVSGGYPGKYKKGMPITGFNLAETTDSILFHAGTTM</sequence>
<dbReference type="InterPro" id="IPR020561">
    <property type="entry name" value="PRibGlycinamid_synth_ATP-grasp"/>
</dbReference>
<dbReference type="GO" id="GO:0006189">
    <property type="term" value="P:'de novo' IMP biosynthetic process"/>
    <property type="evidence" value="ECO:0007669"/>
    <property type="project" value="UniProtKB-UniPathway"/>
</dbReference>
<dbReference type="Pfam" id="PF02844">
    <property type="entry name" value="GARS_N"/>
    <property type="match status" value="1"/>
</dbReference>
<evidence type="ECO:0000256" key="11">
    <source>
        <dbReference type="ARBA" id="ARBA00042864"/>
    </source>
</evidence>
<dbReference type="GO" id="GO:0046872">
    <property type="term" value="F:metal ion binding"/>
    <property type="evidence" value="ECO:0007669"/>
    <property type="project" value="UniProtKB-KW"/>
</dbReference>
<dbReference type="Gene3D" id="3.30.1490.20">
    <property type="entry name" value="ATP-grasp fold, A domain"/>
    <property type="match status" value="1"/>
</dbReference>
<comment type="similarity">
    <text evidence="9">Belongs to the GARS family.</text>
</comment>
<dbReference type="Gene3D" id="3.30.470.20">
    <property type="entry name" value="ATP-grasp fold, B domain"/>
    <property type="match status" value="1"/>
</dbReference>
<dbReference type="SUPFAM" id="SSF52440">
    <property type="entry name" value="PreATP-grasp domain"/>
    <property type="match status" value="1"/>
</dbReference>
<dbReference type="GO" id="GO:0004637">
    <property type="term" value="F:phosphoribosylamine-glycine ligase activity"/>
    <property type="evidence" value="ECO:0007669"/>
    <property type="project" value="UniProtKB-EC"/>
</dbReference>
<dbReference type="InterPro" id="IPR011761">
    <property type="entry name" value="ATP-grasp"/>
</dbReference>
<evidence type="ECO:0000313" key="13">
    <source>
        <dbReference type="EMBL" id="EJW98793.1"/>
    </source>
</evidence>
<dbReference type="InterPro" id="IPR020560">
    <property type="entry name" value="PRibGlycinamide_synth_C-dom"/>
</dbReference>